<dbReference type="InterPro" id="IPR004839">
    <property type="entry name" value="Aminotransferase_I/II_large"/>
</dbReference>
<dbReference type="PANTHER" id="PTHR43525:SF1">
    <property type="entry name" value="PROTEIN MALY"/>
    <property type="match status" value="1"/>
</dbReference>
<dbReference type="CDD" id="cd00609">
    <property type="entry name" value="AAT_like"/>
    <property type="match status" value="1"/>
</dbReference>
<dbReference type="RefSeq" id="WP_027889139.1">
    <property type="nucleotide sequence ID" value="NZ_LT906446.1"/>
</dbReference>
<evidence type="ECO:0000313" key="7">
    <source>
        <dbReference type="EMBL" id="SNV04479.1"/>
    </source>
</evidence>
<dbReference type="Gene3D" id="3.90.1150.10">
    <property type="entry name" value="Aspartate Aminotransferase, domain 1"/>
    <property type="match status" value="1"/>
</dbReference>
<evidence type="ECO:0000256" key="2">
    <source>
        <dbReference type="ARBA" id="ARBA00012224"/>
    </source>
</evidence>
<keyword evidence="3" id="KW-0663">Pyridoxal phosphate</keyword>
<keyword evidence="4 7" id="KW-0456">Lyase</keyword>
<dbReference type="InterPro" id="IPR015422">
    <property type="entry name" value="PyrdxlP-dep_Trfase_small"/>
</dbReference>
<dbReference type="PANTHER" id="PTHR43525">
    <property type="entry name" value="PROTEIN MALY"/>
    <property type="match status" value="1"/>
</dbReference>
<dbReference type="InterPro" id="IPR027619">
    <property type="entry name" value="C-S_lyase_PatB-like"/>
</dbReference>
<accession>A0A239U4A4</accession>
<organism evidence="7 8">
    <name type="scientific">Megamonas hypermegale</name>
    <dbReference type="NCBI Taxonomy" id="158847"/>
    <lineage>
        <taxon>Bacteria</taxon>
        <taxon>Bacillati</taxon>
        <taxon>Bacillota</taxon>
        <taxon>Negativicutes</taxon>
        <taxon>Selenomonadales</taxon>
        <taxon>Selenomonadaceae</taxon>
        <taxon>Megamonas</taxon>
    </lineage>
</organism>
<dbReference type="GO" id="GO:0030170">
    <property type="term" value="F:pyridoxal phosphate binding"/>
    <property type="evidence" value="ECO:0007669"/>
    <property type="project" value="InterPro"/>
</dbReference>
<comment type="similarity">
    <text evidence="5">Belongs to the class-II pyridoxal-phosphate-dependent aminotransferase family. MalY/PatB cystathionine beta-lyase subfamily.</text>
</comment>
<evidence type="ECO:0000256" key="4">
    <source>
        <dbReference type="ARBA" id="ARBA00023239"/>
    </source>
</evidence>
<feature type="domain" description="Aminotransferase class I/classII large" evidence="6">
    <location>
        <begin position="31"/>
        <end position="385"/>
    </location>
</feature>
<dbReference type="EMBL" id="LT906446">
    <property type="protein sequence ID" value="SNV04479.1"/>
    <property type="molecule type" value="Genomic_DNA"/>
</dbReference>
<dbReference type="GeneID" id="78507973"/>
<dbReference type="AlphaFoldDB" id="A0A239U4A4"/>
<dbReference type="Pfam" id="PF00155">
    <property type="entry name" value="Aminotran_1_2"/>
    <property type="match status" value="1"/>
</dbReference>
<evidence type="ECO:0000256" key="3">
    <source>
        <dbReference type="ARBA" id="ARBA00022898"/>
    </source>
</evidence>
<proteinExistence type="inferred from homology"/>
<dbReference type="GO" id="GO:0047804">
    <property type="term" value="F:cysteine-S-conjugate beta-lyase activity"/>
    <property type="evidence" value="ECO:0007669"/>
    <property type="project" value="UniProtKB-EC"/>
</dbReference>
<dbReference type="EC" id="4.4.1.13" evidence="2"/>
<gene>
    <name evidence="7" type="primary">patB</name>
    <name evidence="7" type="ORF">SAMEA4364220_01988</name>
</gene>
<reference evidence="7 8" key="1">
    <citation type="submission" date="2017-06" db="EMBL/GenBank/DDBJ databases">
        <authorList>
            <consortium name="Pathogen Informatics"/>
        </authorList>
    </citation>
    <scope>NUCLEOTIDE SEQUENCE [LARGE SCALE GENOMIC DNA]</scope>
    <source>
        <strain evidence="7 8">NCTC10570</strain>
    </source>
</reference>
<sequence length="395" mass="45872">MKYDFENISPRFGTGSQKWQEMKNNPLVTDKVIPFSVADMELKTAPEIVEGLKNFIDNNILGYAGSNKKYRQSVRNWMKKHHDWEVKADWLIETHSVVNAFFTAIKAFTKKSDGVILFTPVYYPMYKAIEINERKLVEVPLINNNSAYDIDWDLLENKASEPNTKMLILCSPHNPCGRIWTKEELTHISEICLKNDVFVVSDEIHSDLIMPSFKHTSYGTLSDEARQNCMVCTAPSKTFNLAGMQLSNIFIPNEKYRKLFQAEQATDADFSCSILSYEACRLAYDYGEDWLKQLITLINTNKQIVIDFMHEYFPQVKITELQATYLLWLDFRAFNLSFKELEKINREKACLYFDEGYIFGKAGEGFERWNLACPTKYIKSALTRLYNAYKTFAVK</sequence>
<dbReference type="InterPro" id="IPR051798">
    <property type="entry name" value="Class-II_PLP-Dep_Aminotrans"/>
</dbReference>
<dbReference type="InterPro" id="IPR015424">
    <property type="entry name" value="PyrdxlP-dep_Trfase"/>
</dbReference>
<dbReference type="NCBIfam" id="TIGR04350">
    <property type="entry name" value="C_S_lyase_PatB"/>
    <property type="match status" value="1"/>
</dbReference>
<dbReference type="SUPFAM" id="SSF53383">
    <property type="entry name" value="PLP-dependent transferases"/>
    <property type="match status" value="1"/>
</dbReference>
<name>A0A239U4A4_9FIRM</name>
<evidence type="ECO:0000259" key="6">
    <source>
        <dbReference type="Pfam" id="PF00155"/>
    </source>
</evidence>
<dbReference type="Gene3D" id="3.40.640.10">
    <property type="entry name" value="Type I PLP-dependent aspartate aminotransferase-like (Major domain)"/>
    <property type="match status" value="1"/>
</dbReference>
<dbReference type="Proteomes" id="UP000215383">
    <property type="component" value="Chromosome 1"/>
</dbReference>
<keyword evidence="8" id="KW-1185">Reference proteome</keyword>
<comment type="cofactor">
    <cofactor evidence="1">
        <name>pyridoxal 5'-phosphate</name>
        <dbReference type="ChEBI" id="CHEBI:597326"/>
    </cofactor>
</comment>
<evidence type="ECO:0000256" key="1">
    <source>
        <dbReference type="ARBA" id="ARBA00001933"/>
    </source>
</evidence>
<evidence type="ECO:0000313" key="8">
    <source>
        <dbReference type="Proteomes" id="UP000215383"/>
    </source>
</evidence>
<dbReference type="eggNOG" id="COG1168">
    <property type="taxonomic scope" value="Bacteria"/>
</dbReference>
<dbReference type="InterPro" id="IPR015421">
    <property type="entry name" value="PyrdxlP-dep_Trfase_major"/>
</dbReference>
<evidence type="ECO:0000256" key="5">
    <source>
        <dbReference type="ARBA" id="ARBA00037974"/>
    </source>
</evidence>
<protein>
    <recommendedName>
        <fullName evidence="2">cysteine-S-conjugate beta-lyase</fullName>
        <ecNumber evidence="2">4.4.1.13</ecNumber>
    </recommendedName>
</protein>